<evidence type="ECO:0000256" key="1">
    <source>
        <dbReference type="SAM" id="MobiDB-lite"/>
    </source>
</evidence>
<organism evidence="2 3">
    <name type="scientific">Klebsormidium nitens</name>
    <name type="common">Green alga</name>
    <name type="synonym">Ulothrix nitens</name>
    <dbReference type="NCBI Taxonomy" id="105231"/>
    <lineage>
        <taxon>Eukaryota</taxon>
        <taxon>Viridiplantae</taxon>
        <taxon>Streptophyta</taxon>
        <taxon>Klebsormidiophyceae</taxon>
        <taxon>Klebsormidiales</taxon>
        <taxon>Klebsormidiaceae</taxon>
        <taxon>Klebsormidium</taxon>
    </lineage>
</organism>
<dbReference type="AlphaFoldDB" id="A0A1Y1I427"/>
<feature type="compositionally biased region" description="Low complexity" evidence="1">
    <location>
        <begin position="300"/>
        <end position="313"/>
    </location>
</feature>
<feature type="compositionally biased region" description="Basic and acidic residues" evidence="1">
    <location>
        <begin position="173"/>
        <end position="190"/>
    </location>
</feature>
<feature type="region of interest" description="Disordered" evidence="1">
    <location>
        <begin position="284"/>
        <end position="329"/>
    </location>
</feature>
<name>A0A1Y1I427_KLENI</name>
<evidence type="ECO:0000313" key="2">
    <source>
        <dbReference type="EMBL" id="GAQ82858.1"/>
    </source>
</evidence>
<feature type="region of interest" description="Disordered" evidence="1">
    <location>
        <begin position="114"/>
        <end position="151"/>
    </location>
</feature>
<evidence type="ECO:0000313" key="3">
    <source>
        <dbReference type="Proteomes" id="UP000054558"/>
    </source>
</evidence>
<keyword evidence="3" id="KW-1185">Reference proteome</keyword>
<feature type="non-terminal residue" evidence="2">
    <location>
        <position position="1"/>
    </location>
</feature>
<proteinExistence type="predicted"/>
<sequence length="505" mass="54204">AAWDQRVKDDSFAARVNQTILKAALRNEITGGPTAENARRDASGHQGEALLSLPLPAPRWEQPPSPAAAQLNGACEISSALGSHATCQPDVSREPSGNEAEIQLPVSRFEGLQASTGQGRSNPPLTMRAINRPHTARPSSKGSKPGGSTGVMAARAGHLTDRVHVMDRTAGARPERTPSSKVVNKKEAWGERQGGAQSLSIKGSTPRGMQGVSRPVSGSLGRSKLTLDLTSVRVTAGSATPTYRTFRMPRSPAVRAAANVRTPPGKAALQQTASVQILCLETPRPDAEPVSSPPVGPGGSEPSSEAAVEAAPGTESAAVRQEAAPPAFKEEVPTEVLAARARLEKVQEDVVKYPLMARVRKSRKPAGKQPSQPGAQMIPARNSAGQIVGEVEIPADIVNGENRAAAVPMVLDRNAWKGARLTGPEEEKARQEMRRASLQLWRNANGGYVVPSKPIVSDYRDQMRWRPEEQDQLDDTYHSHKSAFKELIEMELLYRQRIALAKRDM</sequence>
<reference evidence="2 3" key="1">
    <citation type="journal article" date="2014" name="Nat. Commun.">
        <title>Klebsormidium flaccidum genome reveals primary factors for plant terrestrial adaptation.</title>
        <authorList>
            <person name="Hori K."/>
            <person name="Maruyama F."/>
            <person name="Fujisawa T."/>
            <person name="Togashi T."/>
            <person name="Yamamoto N."/>
            <person name="Seo M."/>
            <person name="Sato S."/>
            <person name="Yamada T."/>
            <person name="Mori H."/>
            <person name="Tajima N."/>
            <person name="Moriyama T."/>
            <person name="Ikeuchi M."/>
            <person name="Watanabe M."/>
            <person name="Wada H."/>
            <person name="Kobayashi K."/>
            <person name="Saito M."/>
            <person name="Masuda T."/>
            <person name="Sasaki-Sekimoto Y."/>
            <person name="Mashiguchi K."/>
            <person name="Awai K."/>
            <person name="Shimojima M."/>
            <person name="Masuda S."/>
            <person name="Iwai M."/>
            <person name="Nobusawa T."/>
            <person name="Narise T."/>
            <person name="Kondo S."/>
            <person name="Saito H."/>
            <person name="Sato R."/>
            <person name="Murakawa M."/>
            <person name="Ihara Y."/>
            <person name="Oshima-Yamada Y."/>
            <person name="Ohtaka K."/>
            <person name="Satoh M."/>
            <person name="Sonobe K."/>
            <person name="Ishii M."/>
            <person name="Ohtani R."/>
            <person name="Kanamori-Sato M."/>
            <person name="Honoki R."/>
            <person name="Miyazaki D."/>
            <person name="Mochizuki H."/>
            <person name="Umetsu J."/>
            <person name="Higashi K."/>
            <person name="Shibata D."/>
            <person name="Kamiya Y."/>
            <person name="Sato N."/>
            <person name="Nakamura Y."/>
            <person name="Tabata S."/>
            <person name="Ida S."/>
            <person name="Kurokawa K."/>
            <person name="Ohta H."/>
        </authorList>
    </citation>
    <scope>NUCLEOTIDE SEQUENCE [LARGE SCALE GENOMIC DNA]</scope>
    <source>
        <strain evidence="2 3">NIES-2285</strain>
    </source>
</reference>
<protein>
    <submittedName>
        <fullName evidence="2">Uncharacterized protein</fullName>
    </submittedName>
</protein>
<dbReference type="Proteomes" id="UP000054558">
    <property type="component" value="Unassembled WGS sequence"/>
</dbReference>
<feature type="region of interest" description="Disordered" evidence="1">
    <location>
        <begin position="169"/>
        <end position="221"/>
    </location>
</feature>
<feature type="compositionally biased region" description="Polar residues" evidence="1">
    <location>
        <begin position="114"/>
        <end position="124"/>
    </location>
</feature>
<gene>
    <name evidence="2" type="ORF">KFL_001270010</name>
</gene>
<accession>A0A1Y1I427</accession>
<dbReference type="OMA" id="GSHATCQ"/>
<dbReference type="EMBL" id="DF237076">
    <property type="protein sequence ID" value="GAQ82858.1"/>
    <property type="molecule type" value="Genomic_DNA"/>
</dbReference>